<proteinExistence type="predicted"/>
<name>I1BRT8_RHIO9</name>
<feature type="region of interest" description="Disordered" evidence="1">
    <location>
        <begin position="71"/>
        <end position="92"/>
    </location>
</feature>
<evidence type="ECO:0000313" key="3">
    <source>
        <dbReference type="Proteomes" id="UP000009138"/>
    </source>
</evidence>
<reference evidence="2 3" key="1">
    <citation type="journal article" date="2009" name="PLoS Genet.">
        <title>Genomic analysis of the basal lineage fungus Rhizopus oryzae reveals a whole-genome duplication.</title>
        <authorList>
            <person name="Ma L.-J."/>
            <person name="Ibrahim A.S."/>
            <person name="Skory C."/>
            <person name="Grabherr M.G."/>
            <person name="Burger G."/>
            <person name="Butler M."/>
            <person name="Elias M."/>
            <person name="Idnurm A."/>
            <person name="Lang B.F."/>
            <person name="Sone T."/>
            <person name="Abe A."/>
            <person name="Calvo S.E."/>
            <person name="Corrochano L.M."/>
            <person name="Engels R."/>
            <person name="Fu J."/>
            <person name="Hansberg W."/>
            <person name="Kim J.-M."/>
            <person name="Kodira C.D."/>
            <person name="Koehrsen M.J."/>
            <person name="Liu B."/>
            <person name="Miranda-Saavedra D."/>
            <person name="O'Leary S."/>
            <person name="Ortiz-Castellanos L."/>
            <person name="Poulter R."/>
            <person name="Rodriguez-Romero J."/>
            <person name="Ruiz-Herrera J."/>
            <person name="Shen Y.-Q."/>
            <person name="Zeng Q."/>
            <person name="Galagan J."/>
            <person name="Birren B.W."/>
            <person name="Cuomo C.A."/>
            <person name="Wickes B.L."/>
        </authorList>
    </citation>
    <scope>NUCLEOTIDE SEQUENCE [LARGE SCALE GENOMIC DNA]</scope>
    <source>
        <strain evidence="3">RA 99-880 / ATCC MYA-4621 / FGSC 9543 / NRRL 43880</strain>
    </source>
</reference>
<dbReference type="AlphaFoldDB" id="I1BRT8"/>
<accession>I1BRT8</accession>
<dbReference type="RefSeq" id="XP_067514314.1">
    <property type="nucleotide sequence ID" value="XM_067658213.1"/>
</dbReference>
<dbReference type="InParanoid" id="I1BRT8"/>
<dbReference type="eggNOG" id="ENOG502TAR7">
    <property type="taxonomic scope" value="Eukaryota"/>
</dbReference>
<dbReference type="GeneID" id="93610594"/>
<gene>
    <name evidence="2" type="ORF">RO3G_03623</name>
</gene>
<dbReference type="Proteomes" id="UP000009138">
    <property type="component" value="Unassembled WGS sequence"/>
</dbReference>
<dbReference type="VEuPathDB" id="FungiDB:RO3G_03623"/>
<protein>
    <submittedName>
        <fullName evidence="2">Uncharacterized protein</fullName>
    </submittedName>
</protein>
<dbReference type="EMBL" id="CH476733">
    <property type="protein sequence ID" value="EIE78918.1"/>
    <property type="molecule type" value="Genomic_DNA"/>
</dbReference>
<keyword evidence="3" id="KW-1185">Reference proteome</keyword>
<evidence type="ECO:0000256" key="1">
    <source>
        <dbReference type="SAM" id="MobiDB-lite"/>
    </source>
</evidence>
<organism evidence="2 3">
    <name type="scientific">Rhizopus delemar (strain RA 99-880 / ATCC MYA-4621 / FGSC 9543 / NRRL 43880)</name>
    <name type="common">Mucormycosis agent</name>
    <name type="synonym">Rhizopus arrhizus var. delemar</name>
    <dbReference type="NCBI Taxonomy" id="246409"/>
    <lineage>
        <taxon>Eukaryota</taxon>
        <taxon>Fungi</taxon>
        <taxon>Fungi incertae sedis</taxon>
        <taxon>Mucoromycota</taxon>
        <taxon>Mucoromycotina</taxon>
        <taxon>Mucoromycetes</taxon>
        <taxon>Mucorales</taxon>
        <taxon>Mucorineae</taxon>
        <taxon>Rhizopodaceae</taxon>
        <taxon>Rhizopus</taxon>
    </lineage>
</organism>
<dbReference type="OMA" id="LLEFRVM"/>
<evidence type="ECO:0000313" key="2">
    <source>
        <dbReference type="EMBL" id="EIE78918.1"/>
    </source>
</evidence>
<sequence length="303" mass="34916">MPLNNLIRGPPEVVASSSLPARRVSTTPALATQSLEQTMESLISENQALKEKNAALEQKVSDVNDRLDRMEETLVGDPKSKPKKPLGRDSRMSSKLRFEYQRLSRDHHISWNYGESYRHVDNQRVAGRLLASTFTFTGSQQLCSEDRADAEAFTSSRVHNFFTNCCKKFRDTQLSAEARQEKKTKNVVNSRLTRKVCSRRKAHLHNRHLFNELEHCELFLQNAYMSAEEDGTVDEHGKPKTFLVRRPTWRSRKLNNFFDQLDAISKENEDPLGHVERVVVPLELEMSEKTIAALPRWGFKKFE</sequence>